<protein>
    <submittedName>
        <fullName evidence="2">Uncharacterized protein</fullName>
    </submittedName>
</protein>
<dbReference type="PANTHER" id="PTHR33264:SF69">
    <property type="entry name" value="WRKY DOMAIN-CONTAINING PROTEIN"/>
    <property type="match status" value="1"/>
</dbReference>
<evidence type="ECO:0000256" key="1">
    <source>
        <dbReference type="SAM" id="MobiDB-lite"/>
    </source>
</evidence>
<dbReference type="Proteomes" id="UP000825729">
    <property type="component" value="Unassembled WGS sequence"/>
</dbReference>
<dbReference type="AlphaFoldDB" id="A0AAV7DYJ3"/>
<dbReference type="EMBL" id="JAINDJ010000007">
    <property type="protein sequence ID" value="KAG9441373.1"/>
    <property type="molecule type" value="Genomic_DNA"/>
</dbReference>
<feature type="region of interest" description="Disordered" evidence="1">
    <location>
        <begin position="1"/>
        <end position="28"/>
    </location>
</feature>
<reference evidence="2 3" key="1">
    <citation type="submission" date="2021-07" db="EMBL/GenBank/DDBJ databases">
        <title>The Aristolochia fimbriata genome: insights into angiosperm evolution, floral development and chemical biosynthesis.</title>
        <authorList>
            <person name="Jiao Y."/>
        </authorList>
    </citation>
    <scope>NUCLEOTIDE SEQUENCE [LARGE SCALE GENOMIC DNA]</scope>
    <source>
        <strain evidence="2">IBCAS-2021</strain>
        <tissue evidence="2">Leaf</tissue>
    </source>
</reference>
<name>A0AAV7DYJ3_ARIFI</name>
<gene>
    <name evidence="2" type="ORF">H6P81_017227</name>
</gene>
<feature type="region of interest" description="Disordered" evidence="1">
    <location>
        <begin position="146"/>
        <end position="165"/>
    </location>
</feature>
<dbReference type="PANTHER" id="PTHR33264">
    <property type="entry name" value="EXPRESSED PROTEIN"/>
    <property type="match status" value="1"/>
</dbReference>
<evidence type="ECO:0000313" key="3">
    <source>
        <dbReference type="Proteomes" id="UP000825729"/>
    </source>
</evidence>
<sequence length="223" mass="24758">MALARGSQLSAGGRTRSFSETSYPFSSTPSNFPLADVAPFSSQISPNSRPPINFPASPGSPEPPMMTRGLVIRDRPTPVRRRTLSASYAQPSTGSKIAETAGNTAAECAAVCCCCPCGLLDLVVTTFVKLPGGLCHRAIRNSRRRRRAKRIGQGGALRRPEMEEESDRRMIFPIDDIVPWSPDRSPSIVVLEVENEMWTKFYNNGFWRSISERERPEMWDPVR</sequence>
<proteinExistence type="predicted"/>
<feature type="compositionally biased region" description="Polar residues" evidence="1">
    <location>
        <begin position="16"/>
        <end position="28"/>
    </location>
</feature>
<organism evidence="2 3">
    <name type="scientific">Aristolochia fimbriata</name>
    <name type="common">White veined hardy Dutchman's pipe vine</name>
    <dbReference type="NCBI Taxonomy" id="158543"/>
    <lineage>
        <taxon>Eukaryota</taxon>
        <taxon>Viridiplantae</taxon>
        <taxon>Streptophyta</taxon>
        <taxon>Embryophyta</taxon>
        <taxon>Tracheophyta</taxon>
        <taxon>Spermatophyta</taxon>
        <taxon>Magnoliopsida</taxon>
        <taxon>Magnoliidae</taxon>
        <taxon>Piperales</taxon>
        <taxon>Aristolochiaceae</taxon>
        <taxon>Aristolochia</taxon>
    </lineage>
</organism>
<comment type="caution">
    <text evidence="2">The sequence shown here is derived from an EMBL/GenBank/DDBJ whole genome shotgun (WGS) entry which is preliminary data.</text>
</comment>
<keyword evidence="3" id="KW-1185">Reference proteome</keyword>
<evidence type="ECO:0000313" key="2">
    <source>
        <dbReference type="EMBL" id="KAG9441373.1"/>
    </source>
</evidence>
<accession>A0AAV7DYJ3</accession>